<dbReference type="PANTHER" id="PTHR10907:SF47">
    <property type="entry name" value="REGUCALCIN"/>
    <property type="match status" value="1"/>
</dbReference>
<dbReference type="InterPro" id="IPR011042">
    <property type="entry name" value="6-blade_b-propeller_TolB-like"/>
</dbReference>
<comment type="similarity">
    <text evidence="1">Belongs to the SMP-30/CGR1 family.</text>
</comment>
<dbReference type="PRINTS" id="PR01790">
    <property type="entry name" value="SMP30FAMILY"/>
</dbReference>
<keyword evidence="3" id="KW-0862">Zinc</keyword>
<dbReference type="OrthoDB" id="2633250at2"/>
<evidence type="ECO:0000313" key="6">
    <source>
        <dbReference type="Proteomes" id="UP000037023"/>
    </source>
</evidence>
<feature type="binding site" evidence="3">
    <location>
        <position position="138"/>
    </location>
    <ligand>
        <name>substrate</name>
    </ligand>
</feature>
<evidence type="ECO:0000313" key="5">
    <source>
        <dbReference type="EMBL" id="KOG35592.1"/>
    </source>
</evidence>
<dbReference type="InterPro" id="IPR013658">
    <property type="entry name" value="SGL"/>
</dbReference>
<reference evidence="5 6" key="1">
    <citation type="submission" date="2015-06" db="EMBL/GenBank/DDBJ databases">
        <authorList>
            <person name="Hoefler B.C."/>
            <person name="Straight P.D."/>
        </authorList>
    </citation>
    <scope>NUCLEOTIDE SEQUENCE [LARGE SCALE GENOMIC DNA]</scope>
    <source>
        <strain evidence="5 6">NRRL 3427</strain>
    </source>
</reference>
<dbReference type="PANTHER" id="PTHR10907">
    <property type="entry name" value="REGUCALCIN"/>
    <property type="match status" value="1"/>
</dbReference>
<dbReference type="GO" id="GO:0004341">
    <property type="term" value="F:gluconolactonase activity"/>
    <property type="evidence" value="ECO:0007669"/>
    <property type="project" value="TreeGrafter"/>
</dbReference>
<organism evidence="5 6">
    <name type="scientific">Streptomyces viridochromogenes</name>
    <dbReference type="NCBI Taxonomy" id="1938"/>
    <lineage>
        <taxon>Bacteria</taxon>
        <taxon>Bacillati</taxon>
        <taxon>Actinomycetota</taxon>
        <taxon>Actinomycetes</taxon>
        <taxon>Kitasatosporales</taxon>
        <taxon>Streptomycetaceae</taxon>
        <taxon>Streptomyces</taxon>
    </lineage>
</organism>
<dbReference type="PATRIC" id="fig|1938.6.peg.995"/>
<name>A0A0L8LBS2_STRVR</name>
<protein>
    <submittedName>
        <fullName evidence="5">Calcium-binding protein</fullName>
    </submittedName>
</protein>
<feature type="domain" description="SMP-30/Gluconolactonase/LRE-like region" evidence="4">
    <location>
        <begin position="16"/>
        <end position="272"/>
    </location>
</feature>
<feature type="binding site" evidence="3">
    <location>
        <position position="120"/>
    </location>
    <ligand>
        <name>substrate</name>
    </ligand>
</feature>
<evidence type="ECO:0000259" key="4">
    <source>
        <dbReference type="Pfam" id="PF08450"/>
    </source>
</evidence>
<dbReference type="Proteomes" id="UP000037023">
    <property type="component" value="Unassembled WGS sequence"/>
</dbReference>
<dbReference type="Gene3D" id="2.120.10.30">
    <property type="entry name" value="TolB, C-terminal domain"/>
    <property type="match status" value="1"/>
</dbReference>
<feature type="binding site" evidence="3">
    <location>
        <position position="165"/>
    </location>
    <ligand>
        <name>a divalent metal cation</name>
        <dbReference type="ChEBI" id="CHEBI:60240"/>
    </ligand>
</feature>
<evidence type="ECO:0000256" key="3">
    <source>
        <dbReference type="PIRSR" id="PIRSR605511-2"/>
    </source>
</evidence>
<feature type="binding site" evidence="3">
    <location>
        <position position="18"/>
    </location>
    <ligand>
        <name>a divalent metal cation</name>
        <dbReference type="ChEBI" id="CHEBI:60240"/>
    </ligand>
</feature>
<proteinExistence type="inferred from homology"/>
<keyword evidence="3" id="KW-0479">Metal-binding</keyword>
<sequence length="307" mass="31849">MQHLRAVPCSPLPGRLTEGPVWDPRRGELLWVDIPDGLVHRAALTPAGHGGPGDGLPDLAPVATLRLDRPVGAVVPCASGALLAAAGTSFLYLAEDSPVAEAVELAAPVLPDDGLPRRMNDAAVDPAGRLLAGTMAYDESPGAGSLYRLDDHGLVTLLDSVTISNGLGWSPDGSRLYYADSPTGRVDVFAYDPDTGALSDRTPFAVLDHGVPDGLTVDSEGRVWVAVWGGGEVLAFAADGTPHARVEVAASHVTSCAFAGPELDVLVITTATEGLDGERRRAEPDAGRLFVCRPGATGLPTTPYADR</sequence>
<comment type="caution">
    <text evidence="5">The sequence shown here is derived from an EMBL/GenBank/DDBJ whole genome shotgun (WGS) entry which is preliminary data.</text>
</comment>
<feature type="binding site" evidence="3">
    <location>
        <position position="213"/>
    </location>
    <ligand>
        <name>a divalent metal cation</name>
        <dbReference type="ChEBI" id="CHEBI:60240"/>
    </ligand>
</feature>
<dbReference type="GO" id="GO:0019853">
    <property type="term" value="P:L-ascorbic acid biosynthetic process"/>
    <property type="evidence" value="ECO:0007669"/>
    <property type="project" value="TreeGrafter"/>
</dbReference>
<comment type="cofactor">
    <cofactor evidence="3">
        <name>Zn(2+)</name>
        <dbReference type="ChEBI" id="CHEBI:29105"/>
    </cofactor>
    <text evidence="3">Binds 1 divalent metal cation per subunit.</text>
</comment>
<dbReference type="RefSeq" id="WP_033207065.1">
    <property type="nucleotide sequence ID" value="NZ_LGUP01000025.1"/>
</dbReference>
<dbReference type="SUPFAM" id="SSF63829">
    <property type="entry name" value="Calcium-dependent phosphotriesterase"/>
    <property type="match status" value="1"/>
</dbReference>
<dbReference type="AlphaFoldDB" id="A0A0L8LBS2"/>
<dbReference type="Pfam" id="PF08450">
    <property type="entry name" value="SGL"/>
    <property type="match status" value="1"/>
</dbReference>
<dbReference type="InterPro" id="IPR005511">
    <property type="entry name" value="SMP-30"/>
</dbReference>
<dbReference type="EMBL" id="LGUP01000025">
    <property type="protein sequence ID" value="KOG35592.1"/>
    <property type="molecule type" value="Genomic_DNA"/>
</dbReference>
<evidence type="ECO:0000256" key="2">
    <source>
        <dbReference type="PIRSR" id="PIRSR605511-1"/>
    </source>
</evidence>
<evidence type="ECO:0000256" key="1">
    <source>
        <dbReference type="ARBA" id="ARBA00008853"/>
    </source>
</evidence>
<accession>A0A0L8LBS2</accession>
<dbReference type="GO" id="GO:0005509">
    <property type="term" value="F:calcium ion binding"/>
    <property type="evidence" value="ECO:0007669"/>
    <property type="project" value="TreeGrafter"/>
</dbReference>
<gene>
    <name evidence="5" type="ORF">ADK34_04500</name>
</gene>
<feature type="active site" description="Proton donor/acceptor" evidence="2">
    <location>
        <position position="213"/>
    </location>
</feature>
<feature type="binding site" evidence="3">
    <location>
        <position position="118"/>
    </location>
    <ligand>
        <name>substrate</name>
    </ligand>
</feature>